<dbReference type="GeneID" id="43648071"/>
<dbReference type="AlphaFoldDB" id="A0A5N6SU95"/>
<proteinExistence type="predicted"/>
<evidence type="ECO:0000313" key="3">
    <source>
        <dbReference type="Proteomes" id="UP000325672"/>
    </source>
</evidence>
<accession>A0A5N6SU95</accession>
<name>A0A5N6SU95_ASPPS</name>
<evidence type="ECO:0000256" key="1">
    <source>
        <dbReference type="SAM" id="SignalP"/>
    </source>
</evidence>
<dbReference type="RefSeq" id="XP_031914311.1">
    <property type="nucleotide sequence ID" value="XM_032063861.1"/>
</dbReference>
<dbReference type="Proteomes" id="UP000325672">
    <property type="component" value="Unassembled WGS sequence"/>
</dbReference>
<gene>
    <name evidence="2" type="ORF">BDV38DRAFT_74513</name>
</gene>
<feature type="signal peptide" evidence="1">
    <location>
        <begin position="1"/>
        <end position="21"/>
    </location>
</feature>
<keyword evidence="1" id="KW-0732">Signal</keyword>
<keyword evidence="3" id="KW-1185">Reference proteome</keyword>
<organism evidence="2 3">
    <name type="scientific">Aspergillus pseudotamarii</name>
    <dbReference type="NCBI Taxonomy" id="132259"/>
    <lineage>
        <taxon>Eukaryota</taxon>
        <taxon>Fungi</taxon>
        <taxon>Dikarya</taxon>
        <taxon>Ascomycota</taxon>
        <taxon>Pezizomycotina</taxon>
        <taxon>Eurotiomycetes</taxon>
        <taxon>Eurotiomycetidae</taxon>
        <taxon>Eurotiales</taxon>
        <taxon>Aspergillaceae</taxon>
        <taxon>Aspergillus</taxon>
        <taxon>Aspergillus subgen. Circumdati</taxon>
    </lineage>
</organism>
<evidence type="ECO:0000313" key="2">
    <source>
        <dbReference type="EMBL" id="KAE8138248.1"/>
    </source>
</evidence>
<dbReference type="EMBL" id="ML743572">
    <property type="protein sequence ID" value="KAE8138248.1"/>
    <property type="molecule type" value="Genomic_DNA"/>
</dbReference>
<feature type="chain" id="PRO_5024810591" description="Secreted protein" evidence="1">
    <location>
        <begin position="22"/>
        <end position="80"/>
    </location>
</feature>
<reference evidence="2 3" key="1">
    <citation type="submission" date="2019-04" db="EMBL/GenBank/DDBJ databases">
        <title>Friends and foes A comparative genomics study of 23 Aspergillus species from section Flavi.</title>
        <authorList>
            <consortium name="DOE Joint Genome Institute"/>
            <person name="Kjaerbolling I."/>
            <person name="Vesth T."/>
            <person name="Frisvad J.C."/>
            <person name="Nybo J.L."/>
            <person name="Theobald S."/>
            <person name="Kildgaard S."/>
            <person name="Isbrandt T."/>
            <person name="Kuo A."/>
            <person name="Sato A."/>
            <person name="Lyhne E.K."/>
            <person name="Kogle M.E."/>
            <person name="Wiebenga A."/>
            <person name="Kun R.S."/>
            <person name="Lubbers R.J."/>
            <person name="Makela M.R."/>
            <person name="Barry K."/>
            <person name="Chovatia M."/>
            <person name="Clum A."/>
            <person name="Daum C."/>
            <person name="Haridas S."/>
            <person name="He G."/>
            <person name="LaButti K."/>
            <person name="Lipzen A."/>
            <person name="Mondo S."/>
            <person name="Riley R."/>
            <person name="Salamov A."/>
            <person name="Simmons B.A."/>
            <person name="Magnuson J.K."/>
            <person name="Henrissat B."/>
            <person name="Mortensen U.H."/>
            <person name="Larsen T.O."/>
            <person name="Devries R.P."/>
            <person name="Grigoriev I.V."/>
            <person name="Machida M."/>
            <person name="Baker S.E."/>
            <person name="Andersen M.R."/>
        </authorList>
    </citation>
    <scope>NUCLEOTIDE SEQUENCE [LARGE SCALE GENOMIC DNA]</scope>
    <source>
        <strain evidence="2 3">CBS 117625</strain>
    </source>
</reference>
<sequence>MAVLRSILFACHIAFIGHSSPSPTPLIQGRKPSEHRVKRKGFEEWNSATSEETSFNLLRSTSSSSLGSFAFSFLAPPLTT</sequence>
<protein>
    <recommendedName>
        <fullName evidence="4">Secreted protein</fullName>
    </recommendedName>
</protein>
<evidence type="ECO:0008006" key="4">
    <source>
        <dbReference type="Google" id="ProtNLM"/>
    </source>
</evidence>